<evidence type="ECO:0000256" key="3">
    <source>
        <dbReference type="SAM" id="SignalP"/>
    </source>
</evidence>
<dbReference type="Proteomes" id="UP000676325">
    <property type="component" value="Unassembled WGS sequence"/>
</dbReference>
<feature type="compositionally biased region" description="Low complexity" evidence="1">
    <location>
        <begin position="94"/>
        <end position="114"/>
    </location>
</feature>
<organism evidence="4 5">
    <name type="scientific">Actinospica acidithermotolerans</name>
    <dbReference type="NCBI Taxonomy" id="2828514"/>
    <lineage>
        <taxon>Bacteria</taxon>
        <taxon>Bacillati</taxon>
        <taxon>Actinomycetota</taxon>
        <taxon>Actinomycetes</taxon>
        <taxon>Catenulisporales</taxon>
        <taxon>Actinospicaceae</taxon>
        <taxon>Actinospica</taxon>
    </lineage>
</organism>
<evidence type="ECO:0000313" key="5">
    <source>
        <dbReference type="Proteomes" id="UP000676325"/>
    </source>
</evidence>
<keyword evidence="5" id="KW-1185">Reference proteome</keyword>
<name>A0A941IJP0_9ACTN</name>
<proteinExistence type="predicted"/>
<reference evidence="4" key="1">
    <citation type="submission" date="2021-04" db="EMBL/GenBank/DDBJ databases">
        <title>Genome based classification of Actinospica acidithermotolerans sp. nov., an actinobacterium isolated from an Indonesian hot spring.</title>
        <authorList>
            <person name="Kusuma A.B."/>
            <person name="Putra K.E."/>
            <person name="Nafisah S."/>
            <person name="Loh J."/>
            <person name="Nouioui I."/>
            <person name="Goodfellow M."/>
        </authorList>
    </citation>
    <scope>NUCLEOTIDE SEQUENCE</scope>
    <source>
        <strain evidence="4">MGRD01-02</strain>
    </source>
</reference>
<feature type="chain" id="PRO_5036818201" evidence="3">
    <location>
        <begin position="33"/>
        <end position="123"/>
    </location>
</feature>
<keyword evidence="3" id="KW-0732">Signal</keyword>
<evidence type="ECO:0000256" key="1">
    <source>
        <dbReference type="SAM" id="MobiDB-lite"/>
    </source>
</evidence>
<evidence type="ECO:0000313" key="4">
    <source>
        <dbReference type="EMBL" id="MBR7830985.1"/>
    </source>
</evidence>
<sequence>MTIRSAKRSAVRAGTVAALTALPLLAAGSAFADNFQGEDAGPRLSVLATIGIFVGIPVALFLLITFLVMLPSWIKGDSNRTEIGWDAKTAAKTEGGAPAEDAAEGQAKAGAASSGTGGASGSW</sequence>
<feature type="signal peptide" evidence="3">
    <location>
        <begin position="1"/>
        <end position="32"/>
    </location>
</feature>
<feature type="transmembrane region" description="Helical" evidence="2">
    <location>
        <begin position="48"/>
        <end position="70"/>
    </location>
</feature>
<keyword evidence="2" id="KW-0812">Transmembrane</keyword>
<dbReference type="RefSeq" id="WP_212522104.1">
    <property type="nucleotide sequence ID" value="NZ_JAGSOH010000172.1"/>
</dbReference>
<feature type="region of interest" description="Disordered" evidence="1">
    <location>
        <begin position="89"/>
        <end position="123"/>
    </location>
</feature>
<dbReference type="AlphaFoldDB" id="A0A941IJP0"/>
<gene>
    <name evidence="4" type="ORF">KDK95_32065</name>
</gene>
<protein>
    <submittedName>
        <fullName evidence="4">Uncharacterized protein</fullName>
    </submittedName>
</protein>
<accession>A0A941IJP0</accession>
<dbReference type="EMBL" id="JAGSOH010000172">
    <property type="protein sequence ID" value="MBR7830985.1"/>
    <property type="molecule type" value="Genomic_DNA"/>
</dbReference>
<comment type="caution">
    <text evidence="4">The sequence shown here is derived from an EMBL/GenBank/DDBJ whole genome shotgun (WGS) entry which is preliminary data.</text>
</comment>
<keyword evidence="2" id="KW-1133">Transmembrane helix</keyword>
<keyword evidence="2" id="KW-0472">Membrane</keyword>
<evidence type="ECO:0000256" key="2">
    <source>
        <dbReference type="SAM" id="Phobius"/>
    </source>
</evidence>